<protein>
    <submittedName>
        <fullName evidence="1">Uncharacterized protein</fullName>
    </submittedName>
</protein>
<dbReference type="EMBL" id="CP000352">
    <property type="protein sequence ID" value="ADC45048.1"/>
    <property type="molecule type" value="Genomic_DNA"/>
</dbReference>
<accession>D3DXM8</accession>
<proteinExistence type="predicted"/>
<dbReference type="HOGENOM" id="CLU_2993475_0_0_4"/>
<gene>
    <name evidence="1" type="ordered locus">Rmet_6431</name>
</gene>
<evidence type="ECO:0000313" key="1">
    <source>
        <dbReference type="EMBL" id="ADC45048.1"/>
    </source>
</evidence>
<organism evidence="1 2">
    <name type="scientific">Cupriavidus metallidurans (strain ATCC 43123 / DSM 2839 / NBRC 102507 / CH34)</name>
    <name type="common">Ralstonia metallidurans</name>
    <dbReference type="NCBI Taxonomy" id="266264"/>
    <lineage>
        <taxon>Bacteria</taxon>
        <taxon>Pseudomonadati</taxon>
        <taxon>Pseudomonadota</taxon>
        <taxon>Betaproteobacteria</taxon>
        <taxon>Burkholderiales</taxon>
        <taxon>Burkholderiaceae</taxon>
        <taxon>Cupriavidus</taxon>
    </lineage>
</organism>
<dbReference type="Proteomes" id="UP000002429">
    <property type="component" value="Chromosome"/>
</dbReference>
<keyword evidence="2" id="KW-1185">Reference proteome</keyword>
<dbReference type="STRING" id="266264.Rmet_6431"/>
<dbReference type="KEGG" id="rme:Rmet_6431"/>
<evidence type="ECO:0000313" key="2">
    <source>
        <dbReference type="Proteomes" id="UP000002429"/>
    </source>
</evidence>
<name>D3DXM8_CUPMC</name>
<sequence length="57" mass="6277">MPQGLAARAAFFDFCHVFHTSSMSERYDISDLCSICNHAKRTPTACQFGAALRVQPA</sequence>
<dbReference type="AlphaFoldDB" id="D3DXM8"/>
<reference evidence="2" key="1">
    <citation type="journal article" date="2010" name="PLoS ONE">
        <title>The complete genome sequence of Cupriavidus metallidurans strain CH34, a master survivalist in harsh and anthropogenic environments.</title>
        <authorList>
            <person name="Janssen P.J."/>
            <person name="Van Houdt R."/>
            <person name="Moors H."/>
            <person name="Monsieurs P."/>
            <person name="Morin N."/>
            <person name="Michaux A."/>
            <person name="Benotmane M.A."/>
            <person name="Leys N."/>
            <person name="Vallaeys T."/>
            <person name="Lapidus A."/>
            <person name="Monchy S."/>
            <person name="Medigue C."/>
            <person name="Taghavi S."/>
            <person name="McCorkle S."/>
            <person name="Dunn J."/>
            <person name="van der Lelie D."/>
            <person name="Mergeay M."/>
        </authorList>
    </citation>
    <scope>NUCLEOTIDE SEQUENCE [LARGE SCALE GENOMIC DNA]</scope>
    <source>
        <strain evidence="2">ATCC 43123 / DSM 2839 / NBRC 102507 / CH34</strain>
    </source>
</reference>